<keyword evidence="2" id="KW-1185">Reference proteome</keyword>
<reference evidence="1 2" key="1">
    <citation type="journal article" date="2015" name="Int. J. Syst. Evol. Microbiol.">
        <title>Carboxylicivirga linearis sp. nov., isolated from a sea cucumber culture pond.</title>
        <authorList>
            <person name="Wang F.Q."/>
            <person name="Zhou Y.X."/>
            <person name="Lin X.Z."/>
            <person name="Chen G.J."/>
            <person name="Du Z.J."/>
        </authorList>
    </citation>
    <scope>NUCLEOTIDE SEQUENCE [LARGE SCALE GENOMIC DNA]</scope>
    <source>
        <strain evidence="1 2">FB218</strain>
    </source>
</reference>
<gene>
    <name evidence="1" type="ORF">KEM10_23270</name>
</gene>
<comment type="caution">
    <text evidence="1">The sequence shown here is derived from an EMBL/GenBank/DDBJ whole genome shotgun (WGS) entry which is preliminary data.</text>
</comment>
<evidence type="ECO:0008006" key="3">
    <source>
        <dbReference type="Google" id="ProtNLM"/>
    </source>
</evidence>
<dbReference type="EMBL" id="JAGUCO010000052">
    <property type="protein sequence ID" value="MBS2101226.1"/>
    <property type="molecule type" value="Genomic_DNA"/>
</dbReference>
<sequence length="315" mass="37411">MKDKSEQENGDSLKRRLLNSSAIGSLNQELNIYNKFEKLGWSVSHSPYYSDSNTGKFREVDVSARKYWKIDNEDFSFGLNFIIECKSINNYQIVVCNEQKPEKGSYIENNWIGDDWSNHYSKTIKLLEKHNIKPQDIQETVKLFHKHLFPDGLIRYIDYRLESFEIPVYCSFRETNIGTTKEMENSVVWKAFQSLFSYINSHKVHAWKDIDFDLYDIDNEELISTYEARLEALKEALILHSNHFELIHPVLVVESKLWELKENNLEELKYCRLLFQDISGFDTWIDIVNYNSLDEYLTNSKKYDEFYTEKGFKND</sequence>
<proteinExistence type="predicted"/>
<evidence type="ECO:0000313" key="2">
    <source>
        <dbReference type="Proteomes" id="UP000708576"/>
    </source>
</evidence>
<evidence type="ECO:0000313" key="1">
    <source>
        <dbReference type="EMBL" id="MBS2101226.1"/>
    </source>
</evidence>
<dbReference type="RefSeq" id="WP_212220599.1">
    <property type="nucleotide sequence ID" value="NZ_JAGUCO010000052.1"/>
</dbReference>
<accession>A0ABS5K253</accession>
<dbReference type="Proteomes" id="UP000708576">
    <property type="component" value="Unassembled WGS sequence"/>
</dbReference>
<name>A0ABS5K253_9BACT</name>
<organism evidence="1 2">
    <name type="scientific">Carboxylicivirga linearis</name>
    <dbReference type="NCBI Taxonomy" id="1628157"/>
    <lineage>
        <taxon>Bacteria</taxon>
        <taxon>Pseudomonadati</taxon>
        <taxon>Bacteroidota</taxon>
        <taxon>Bacteroidia</taxon>
        <taxon>Marinilabiliales</taxon>
        <taxon>Marinilabiliaceae</taxon>
        <taxon>Carboxylicivirga</taxon>
    </lineage>
</organism>
<protein>
    <recommendedName>
        <fullName evidence="3">DUF4263 domain-containing protein</fullName>
    </recommendedName>
</protein>